<dbReference type="PROSITE" id="PS00397">
    <property type="entry name" value="RECOMBINASES_1"/>
    <property type="match status" value="1"/>
</dbReference>
<dbReference type="Gene3D" id="3.40.50.1390">
    <property type="entry name" value="Resolvase, N-terminal catalytic domain"/>
    <property type="match status" value="1"/>
</dbReference>
<proteinExistence type="predicted"/>
<dbReference type="InterPro" id="IPR051491">
    <property type="entry name" value="Recombinase/Transposase-rel"/>
</dbReference>
<keyword evidence="1" id="KW-0229">DNA integration</keyword>
<dbReference type="InterPro" id="IPR009061">
    <property type="entry name" value="DNA-bd_dom_put_sf"/>
</dbReference>
<dbReference type="InterPro" id="IPR000551">
    <property type="entry name" value="MerR-type_HTH_dom"/>
</dbReference>
<keyword evidence="3" id="KW-0233">DNA recombination</keyword>
<organism evidence="7 8">
    <name type="scientific">Okeanomitos corallinicola TIOX110</name>
    <dbReference type="NCBI Taxonomy" id="3133117"/>
    <lineage>
        <taxon>Bacteria</taxon>
        <taxon>Bacillati</taxon>
        <taxon>Cyanobacteriota</taxon>
        <taxon>Cyanophyceae</taxon>
        <taxon>Nostocales</taxon>
        <taxon>Aphanizomenonaceae</taxon>
        <taxon>Okeanomitos</taxon>
    </lineage>
</organism>
<protein>
    <submittedName>
        <fullName evidence="7">MerR family DNA-binding transcriptional regulator</fullName>
    </submittedName>
</protein>
<dbReference type="EMBL" id="CP150886">
    <property type="protein sequence ID" value="WZB89494.1"/>
    <property type="molecule type" value="Genomic_DNA"/>
</dbReference>
<dbReference type="CDD" id="cd04762">
    <property type="entry name" value="HTH_MerR-trunc"/>
    <property type="match status" value="1"/>
</dbReference>
<dbReference type="InterPro" id="IPR006119">
    <property type="entry name" value="Resolv_N"/>
</dbReference>
<dbReference type="PANTHER" id="PTHR36172:SF1">
    <property type="entry name" value="RESOLVASE-RELATED"/>
    <property type="match status" value="1"/>
</dbReference>
<evidence type="ECO:0000313" key="7">
    <source>
        <dbReference type="EMBL" id="WZB89494.1"/>
    </source>
</evidence>
<dbReference type="SMART" id="SM00422">
    <property type="entry name" value="HTH_MERR"/>
    <property type="match status" value="1"/>
</dbReference>
<dbReference type="Pfam" id="PF00239">
    <property type="entry name" value="Resolvase"/>
    <property type="match status" value="1"/>
</dbReference>
<evidence type="ECO:0000259" key="5">
    <source>
        <dbReference type="PROSITE" id="PS50937"/>
    </source>
</evidence>
<keyword evidence="2 7" id="KW-0238">DNA-binding</keyword>
<accession>A0ABZ2UVS5</accession>
<dbReference type="PROSITE" id="PS51736">
    <property type="entry name" value="RECOMBINASES_3"/>
    <property type="match status" value="1"/>
</dbReference>
<dbReference type="Gene3D" id="1.10.1660.10">
    <property type="match status" value="1"/>
</dbReference>
<dbReference type="PANTHER" id="PTHR36172">
    <property type="match status" value="1"/>
</dbReference>
<evidence type="ECO:0000313" key="8">
    <source>
        <dbReference type="Proteomes" id="UP001483337"/>
    </source>
</evidence>
<feature type="active site" description="O-(5'-phospho-DNA)-serine intermediate" evidence="4">
    <location>
        <position position="63"/>
    </location>
</feature>
<evidence type="ECO:0000256" key="4">
    <source>
        <dbReference type="PROSITE-ProRule" id="PRU10137"/>
    </source>
</evidence>
<feature type="domain" description="Resolvase/invertase-type recombinase catalytic" evidence="6">
    <location>
        <begin position="55"/>
        <end position="102"/>
    </location>
</feature>
<dbReference type="InterPro" id="IPR036162">
    <property type="entry name" value="Resolvase-like_N_sf"/>
</dbReference>
<dbReference type="Pfam" id="PF00376">
    <property type="entry name" value="MerR"/>
    <property type="match status" value="1"/>
</dbReference>
<evidence type="ECO:0000256" key="1">
    <source>
        <dbReference type="ARBA" id="ARBA00022908"/>
    </source>
</evidence>
<evidence type="ECO:0000259" key="6">
    <source>
        <dbReference type="PROSITE" id="PS51736"/>
    </source>
</evidence>
<dbReference type="InterPro" id="IPR006118">
    <property type="entry name" value="Recombinase_CS"/>
</dbReference>
<dbReference type="PROSITE" id="PS50937">
    <property type="entry name" value="HTH_MERR_2"/>
    <property type="match status" value="1"/>
</dbReference>
<dbReference type="SUPFAM" id="SSF46955">
    <property type="entry name" value="Putative DNA-binding domain"/>
    <property type="match status" value="1"/>
</dbReference>
<evidence type="ECO:0000256" key="2">
    <source>
        <dbReference type="ARBA" id="ARBA00023125"/>
    </source>
</evidence>
<feature type="domain" description="HTH merR-type" evidence="5">
    <location>
        <begin position="3"/>
        <end position="46"/>
    </location>
</feature>
<dbReference type="GO" id="GO:0003677">
    <property type="term" value="F:DNA binding"/>
    <property type="evidence" value="ECO:0007669"/>
    <property type="project" value="UniProtKB-KW"/>
</dbReference>
<keyword evidence="8" id="KW-1185">Reference proteome</keyword>
<gene>
    <name evidence="7" type="ORF">WJM97_07370</name>
</gene>
<evidence type="ECO:0000256" key="3">
    <source>
        <dbReference type="ARBA" id="ARBA00023172"/>
    </source>
</evidence>
<dbReference type="Proteomes" id="UP001483337">
    <property type="component" value="Chromosome"/>
</dbReference>
<sequence length="102" mass="11966">MSKLTISEAAKLKGVSVYTLRRWELEGKIIPKRTPNGHRRYDLAQLLGFKSELSYTIGYCRVSSYEQKDDLERQKQVVELYCAQHGWQFEIIEELKDIATRL</sequence>
<name>A0ABZ2UVS5_9CYAN</name>
<reference evidence="7 8" key="1">
    <citation type="submission" date="2024-04" db="EMBL/GenBank/DDBJ databases">
        <title>Okeanomitos corallinicola gen. &amp; sp. nov. (Nostocales, Cyanobacteria), a new toxic marine heterocyst-forming cyanobacterium from a coral reef.</title>
        <authorList>
            <person name="Li H."/>
            <person name="Li R."/>
            <person name="Kang J."/>
            <person name="Hii K.S."/>
            <person name="Mohamed H.F."/>
            <person name="Xu X."/>
            <person name="Luo Z."/>
        </authorList>
    </citation>
    <scope>NUCLEOTIDE SEQUENCE [LARGE SCALE GENOMIC DNA]</scope>
    <source>
        <strain evidence="7 8">TIOX110</strain>
    </source>
</reference>